<evidence type="ECO:0008006" key="7">
    <source>
        <dbReference type="Google" id="ProtNLM"/>
    </source>
</evidence>
<dbReference type="InterPro" id="IPR057687">
    <property type="entry name" value="DUF7927"/>
</dbReference>
<protein>
    <recommendedName>
        <fullName evidence="7">DUF11 domain-containing protein</fullName>
    </recommendedName>
</protein>
<feature type="domain" description="DUF7927" evidence="4">
    <location>
        <begin position="623"/>
        <end position="767"/>
    </location>
</feature>
<dbReference type="Proteomes" id="UP000289260">
    <property type="component" value="Chromosome"/>
</dbReference>
<proteinExistence type="predicted"/>
<evidence type="ECO:0000256" key="2">
    <source>
        <dbReference type="SAM" id="Phobius"/>
    </source>
</evidence>
<feature type="region of interest" description="Disordered" evidence="1">
    <location>
        <begin position="124"/>
        <end position="200"/>
    </location>
</feature>
<keyword evidence="2" id="KW-0472">Membrane</keyword>
<dbReference type="OrthoDB" id="4984562at2"/>
<dbReference type="GO" id="GO:0005975">
    <property type="term" value="P:carbohydrate metabolic process"/>
    <property type="evidence" value="ECO:0007669"/>
    <property type="project" value="UniProtKB-ARBA"/>
</dbReference>
<feature type="compositionally biased region" description="Acidic residues" evidence="1">
    <location>
        <begin position="138"/>
        <end position="177"/>
    </location>
</feature>
<feature type="domain" description="DUF11" evidence="3">
    <location>
        <begin position="778"/>
        <end position="890"/>
    </location>
</feature>
<evidence type="ECO:0000259" key="4">
    <source>
        <dbReference type="Pfam" id="PF25549"/>
    </source>
</evidence>
<evidence type="ECO:0000313" key="6">
    <source>
        <dbReference type="Proteomes" id="UP000289260"/>
    </source>
</evidence>
<dbReference type="KEGG" id="ltr:EVS81_13185"/>
<keyword evidence="6" id="KW-1185">Reference proteome</keyword>
<keyword evidence="2" id="KW-1133">Transmembrane helix</keyword>
<evidence type="ECO:0000313" key="5">
    <source>
        <dbReference type="EMBL" id="QBE49661.1"/>
    </source>
</evidence>
<dbReference type="AlphaFoldDB" id="A0A4P6KHW3"/>
<accession>A0A4P6KHW3</accession>
<dbReference type="Pfam" id="PF25549">
    <property type="entry name" value="DUF7927"/>
    <property type="match status" value="1"/>
</dbReference>
<sequence>MSGTACDPDDDADWAADPAAVGAGPVPEELTWRAVATNMGNVVLSDVRVVTLTADAAPLEGVSFPSFGELAVGATAAATFTTPVQSVGRTVAVTASAVFEGDGPDGVPLADRFTDAAGTVGRLPSAEATAMYPVAENTDTENTEPDAESADPEGENTEAEAEAEDTEAGDPEAAGDDDPTHETGEPFLLEDGISARTGPPVNTHTYMRFAPTFYAYADAGDNVDVTLSRAGDPESMNDPAKVEILPPGGGSWTCTIPAGAALNTACQRLDYTSTRAGVWTIRFSSPVSYPIGAFGWDVTVQSGSTDKPGRVWTEQLDLRQGAADSSFSLWYLGPYGNFYRADYQKLNGIDSNFRSNQFGVVKKGTCVSAYRSIDKADAQHSGYNASCGVPYHIFLEPPSASLPAAATDHANKTHYVLPPLATPSLDDVSYASTAPASATPRAGAFTVRTRNYIGNATLQLDLNGNGVYGEAADGEQEFAVVGDTTVVPWAGTSAGGQPLPTTSSVNARVLLEGSGEVHFTMDDVERRPGITVTKLNGPEANDATLYWDDSALSTAGRMPACLPPVLKSGASGANSAVLGGVHGWDCPATSADATGQAWGNERVIDDWTFTRFSASREVKLPAYSVTKSAVPGSGGILRAGETVTYTVEVENTTNAYLDPKQLAPTVIDDLTGVLDDASYNNDAQASLGGVPVTPMMGAVSFDAATGKLSWVTGAAPNWGPGQKLTITYSVTVTDRATLLGGTHNGDLMLRNQVASHGCTTAQACATEHPVDAEGDTVLQVDKQFVSATGWGAGDTITWQIDVRNGDDTKPAYQVQVADTPDTGLDHGNAVWQALPAGTTATGTTWKVGTLDPGETKTARVTTVIAQAAAPHGPTYRNAVTVSNPTNPYDTQRPLTDIEPNETVQEDADQADLAETRAPTATFHIDKVGESGDCPPPDTSCWVAMPGSDWRIYPVTGGNISPTPAAGVDITPIDGVAAGAGAPGTATQFLVTGLLPGEYALIEHTAPEGFSLLAAPLKLTVTTTGTVSFNTTDIADGTITIGEIDAGPAGKVPQVTVRDVPNLVFPVAGGAGSALVQWAAALLCAAGGALLIRTLTTRRRTLTHL</sequence>
<keyword evidence="2" id="KW-0812">Transmembrane</keyword>
<dbReference type="Gene3D" id="2.60.40.10">
    <property type="entry name" value="Immunoglobulins"/>
    <property type="match status" value="1"/>
</dbReference>
<feature type="transmembrane region" description="Helical" evidence="2">
    <location>
        <begin position="1062"/>
        <end position="1091"/>
    </location>
</feature>
<evidence type="ECO:0000259" key="3">
    <source>
        <dbReference type="Pfam" id="PF01345"/>
    </source>
</evidence>
<name>A0A4P6KHW3_9MICO</name>
<evidence type="ECO:0000256" key="1">
    <source>
        <dbReference type="SAM" id="MobiDB-lite"/>
    </source>
</evidence>
<gene>
    <name evidence="5" type="ORF">EVS81_13185</name>
</gene>
<organism evidence="5 6">
    <name type="scientific">Leucobacter triazinivorans</name>
    <dbReference type="NCBI Taxonomy" id="1784719"/>
    <lineage>
        <taxon>Bacteria</taxon>
        <taxon>Bacillati</taxon>
        <taxon>Actinomycetota</taxon>
        <taxon>Actinomycetes</taxon>
        <taxon>Micrococcales</taxon>
        <taxon>Microbacteriaceae</taxon>
        <taxon>Leucobacter</taxon>
    </lineage>
</organism>
<dbReference type="InterPro" id="IPR001434">
    <property type="entry name" value="OmcB-like_DUF11"/>
</dbReference>
<dbReference type="RefSeq" id="WP_130110777.1">
    <property type="nucleotide sequence ID" value="NZ_CP035806.1"/>
</dbReference>
<dbReference type="EMBL" id="CP035806">
    <property type="protein sequence ID" value="QBE49661.1"/>
    <property type="molecule type" value="Genomic_DNA"/>
</dbReference>
<dbReference type="InterPro" id="IPR013783">
    <property type="entry name" value="Ig-like_fold"/>
</dbReference>
<reference evidence="5 6" key="1">
    <citation type="submission" date="2019-02" db="EMBL/GenBank/DDBJ databases">
        <authorList>
            <person name="Sun L."/>
            <person name="Pan D."/>
            <person name="Wu X."/>
        </authorList>
    </citation>
    <scope>NUCLEOTIDE SEQUENCE [LARGE SCALE GENOMIC DNA]</scope>
    <source>
        <strain evidence="5 6">JW-1</strain>
    </source>
</reference>
<dbReference type="Pfam" id="PF01345">
    <property type="entry name" value="DUF11"/>
    <property type="match status" value="1"/>
</dbReference>